<evidence type="ECO:0008006" key="4">
    <source>
        <dbReference type="Google" id="ProtNLM"/>
    </source>
</evidence>
<dbReference type="SUPFAM" id="SSF69304">
    <property type="entry name" value="Tricorn protease N-terminal domain"/>
    <property type="match status" value="1"/>
</dbReference>
<accession>A0A7K3WGJ0</accession>
<keyword evidence="1" id="KW-0472">Membrane</keyword>
<keyword evidence="3" id="KW-1185">Reference proteome</keyword>
<organism evidence="2 3">
    <name type="scientific">Goekera deserti</name>
    <dbReference type="NCBI Taxonomy" id="2497753"/>
    <lineage>
        <taxon>Bacteria</taxon>
        <taxon>Bacillati</taxon>
        <taxon>Actinomycetota</taxon>
        <taxon>Actinomycetes</taxon>
        <taxon>Geodermatophilales</taxon>
        <taxon>Geodermatophilaceae</taxon>
        <taxon>Goekera</taxon>
    </lineage>
</organism>
<dbReference type="RefSeq" id="WP_152730878.1">
    <property type="nucleotide sequence ID" value="NZ_JAAGWK010000024.1"/>
</dbReference>
<comment type="caution">
    <text evidence="2">The sequence shown here is derived from an EMBL/GenBank/DDBJ whole genome shotgun (WGS) entry which is preliminary data.</text>
</comment>
<name>A0A7K3WGJ0_9ACTN</name>
<proteinExistence type="predicted"/>
<feature type="transmembrane region" description="Helical" evidence="1">
    <location>
        <begin position="25"/>
        <end position="47"/>
    </location>
</feature>
<evidence type="ECO:0000256" key="1">
    <source>
        <dbReference type="SAM" id="Phobius"/>
    </source>
</evidence>
<dbReference type="Gene3D" id="2.120.10.30">
    <property type="entry name" value="TolB, C-terminal domain"/>
    <property type="match status" value="1"/>
</dbReference>
<reference evidence="2 3" key="1">
    <citation type="submission" date="2020-02" db="EMBL/GenBank/DDBJ databases">
        <title>The whole genome sequence of CPCC 205119.</title>
        <authorList>
            <person name="Jiang Z."/>
        </authorList>
    </citation>
    <scope>NUCLEOTIDE SEQUENCE [LARGE SCALE GENOMIC DNA]</scope>
    <source>
        <strain evidence="2 3">CPCC 205119</strain>
    </source>
</reference>
<evidence type="ECO:0000313" key="3">
    <source>
        <dbReference type="Proteomes" id="UP000470470"/>
    </source>
</evidence>
<dbReference type="Proteomes" id="UP000470470">
    <property type="component" value="Unassembled WGS sequence"/>
</dbReference>
<dbReference type="AlphaFoldDB" id="A0A7K3WGJ0"/>
<keyword evidence="1" id="KW-0812">Transmembrane</keyword>
<keyword evidence="1" id="KW-1133">Transmembrane helix</keyword>
<dbReference type="InterPro" id="IPR011042">
    <property type="entry name" value="6-blade_b-propeller_TolB-like"/>
</dbReference>
<evidence type="ECO:0000313" key="2">
    <source>
        <dbReference type="EMBL" id="NEL55615.1"/>
    </source>
</evidence>
<gene>
    <name evidence="2" type="ORF">G1H19_16660</name>
</gene>
<sequence>MAERPDRTTRTRPDLRGTDAGPGRARVVAVVVVLVLLLAGTGGYLAWSRSAQVRAAASAADAEAGRTRLAVDDVLAVPHLVVRNTEPGPSYGKIALVPVSDPAGPRAIVDLACARVAASPRAGLCLQEVPGLVTTYRSILLDASMRVVSTTELGGIPSRARMSAAGSWAASTVFVTGHAYTDAQFSTRTVLTDVPTGRELPDLEQWVTTRDGVPVTAVDRNYWGVSFIGDGPGFYATLGTGGRRLLVRGDASTRTMQVVADDGACPSVSPDAAHVVYKQQDAQSGSDRFVAWSADSGRLTALPEGRVVDDQVAWLDADTVAYAVGRGVAATVDSDVWAAPIDGRPATRLVPDASSPSVVVPARD</sequence>
<protein>
    <recommendedName>
        <fullName evidence="4">TolB-like translocation protein</fullName>
    </recommendedName>
</protein>
<dbReference type="EMBL" id="JAAGWK010000024">
    <property type="protein sequence ID" value="NEL55615.1"/>
    <property type="molecule type" value="Genomic_DNA"/>
</dbReference>